<evidence type="ECO:0000256" key="2">
    <source>
        <dbReference type="ARBA" id="ARBA00022729"/>
    </source>
</evidence>
<dbReference type="Pfam" id="PF00497">
    <property type="entry name" value="SBP_bac_3"/>
    <property type="match status" value="1"/>
</dbReference>
<proteinExistence type="inferred from homology"/>
<dbReference type="Proteomes" id="UP000182769">
    <property type="component" value="Unassembled WGS sequence"/>
</dbReference>
<accession>A0A0K6IHX2</accession>
<gene>
    <name evidence="5" type="ORF">Ga0061065_101502</name>
</gene>
<evidence type="ECO:0000313" key="5">
    <source>
        <dbReference type="EMBL" id="CUB02661.1"/>
    </source>
</evidence>
<keyword evidence="2 3" id="KW-0732">Signal</keyword>
<dbReference type="PANTHER" id="PTHR35936">
    <property type="entry name" value="MEMBRANE-BOUND LYTIC MUREIN TRANSGLYCOSYLASE F"/>
    <property type="match status" value="1"/>
</dbReference>
<dbReference type="PANTHER" id="PTHR35936:SF25">
    <property type="entry name" value="ABC TRANSPORTER SUBSTRATE-BINDING PROTEIN"/>
    <property type="match status" value="1"/>
</dbReference>
<evidence type="ECO:0000256" key="1">
    <source>
        <dbReference type="ARBA" id="ARBA00010333"/>
    </source>
</evidence>
<comment type="similarity">
    <text evidence="1">Belongs to the bacterial solute-binding protein 3 family.</text>
</comment>
<feature type="chain" id="PRO_5005505295" evidence="3">
    <location>
        <begin position="22"/>
        <end position="245"/>
    </location>
</feature>
<reference evidence="6" key="1">
    <citation type="submission" date="2015-08" db="EMBL/GenBank/DDBJ databases">
        <authorList>
            <person name="Varghese N."/>
        </authorList>
    </citation>
    <scope>NUCLEOTIDE SEQUENCE [LARGE SCALE GENOMIC DNA]</scope>
    <source>
        <strain evidence="6">JCM 18476</strain>
    </source>
</reference>
<dbReference type="RefSeq" id="WP_055461612.1">
    <property type="nucleotide sequence ID" value="NZ_CYHG01000001.1"/>
</dbReference>
<dbReference type="EMBL" id="CYHG01000001">
    <property type="protein sequence ID" value="CUB02661.1"/>
    <property type="molecule type" value="Genomic_DNA"/>
</dbReference>
<sequence>MKKLTKFFSALAFALPLTIQAQTVELTTMNWPPFYGDSLERGGFITAIVDEALAQSGYDSTIEFTAWQNALDVVKSGEKDAIVGGYYSEERAQEYYFSIPIYTVLAGLIKKPDFPLNNYDSFESLDQYKIAKIKATVIGESFDNFPFSNLKEYPEVKDAVKALDAGEVNLYADSLAVAKAAAEAEGIDASKLQILLPPLEENDLYLLISKSIPNAEELRDAFNKGLIAIQGSGRYDEILAEFNQQ</sequence>
<dbReference type="SMART" id="SM00062">
    <property type="entry name" value="PBPb"/>
    <property type="match status" value="1"/>
</dbReference>
<protein>
    <submittedName>
        <fullName evidence="5">Amino acid ABC transporter substrate-binding protein, PAAT family (TC 3.A.1.3.-)</fullName>
    </submittedName>
</protein>
<dbReference type="STRING" id="1137284.GCA_001418205_00503"/>
<feature type="signal peptide" evidence="3">
    <location>
        <begin position="1"/>
        <end position="21"/>
    </location>
</feature>
<feature type="domain" description="Solute-binding protein family 3/N-terminal" evidence="4">
    <location>
        <begin position="44"/>
        <end position="242"/>
    </location>
</feature>
<evidence type="ECO:0000259" key="4">
    <source>
        <dbReference type="SMART" id="SM00062"/>
    </source>
</evidence>
<evidence type="ECO:0000313" key="6">
    <source>
        <dbReference type="Proteomes" id="UP000182769"/>
    </source>
</evidence>
<dbReference type="Gene3D" id="3.40.190.10">
    <property type="entry name" value="Periplasmic binding protein-like II"/>
    <property type="match status" value="2"/>
</dbReference>
<evidence type="ECO:0000256" key="3">
    <source>
        <dbReference type="SAM" id="SignalP"/>
    </source>
</evidence>
<keyword evidence="6" id="KW-1185">Reference proteome</keyword>
<dbReference type="OrthoDB" id="6107391at2"/>
<dbReference type="AlphaFoldDB" id="A0A0K6IHX2"/>
<dbReference type="SUPFAM" id="SSF53850">
    <property type="entry name" value="Periplasmic binding protein-like II"/>
    <property type="match status" value="1"/>
</dbReference>
<name>A0A0K6IHX2_9GAMM</name>
<organism evidence="5 6">
    <name type="scientific">Marinomonas fungiae</name>
    <dbReference type="NCBI Taxonomy" id="1137284"/>
    <lineage>
        <taxon>Bacteria</taxon>
        <taxon>Pseudomonadati</taxon>
        <taxon>Pseudomonadota</taxon>
        <taxon>Gammaproteobacteria</taxon>
        <taxon>Oceanospirillales</taxon>
        <taxon>Oceanospirillaceae</taxon>
        <taxon>Marinomonas</taxon>
    </lineage>
</organism>
<dbReference type="InterPro" id="IPR001638">
    <property type="entry name" value="Solute-binding_3/MltF_N"/>
</dbReference>